<keyword evidence="1" id="KW-0812">Transmembrane</keyword>
<keyword evidence="1" id="KW-1133">Transmembrane helix</keyword>
<keyword evidence="3" id="KW-1185">Reference proteome</keyword>
<dbReference type="SUPFAM" id="SSF54523">
    <property type="entry name" value="Pili subunits"/>
    <property type="match status" value="1"/>
</dbReference>
<gene>
    <name evidence="2" type="ORF">FM038_016680</name>
</gene>
<dbReference type="NCBIfam" id="TIGR02532">
    <property type="entry name" value="IV_pilin_GFxxxE"/>
    <property type="match status" value="1"/>
</dbReference>
<dbReference type="RefSeq" id="WP_142874488.1">
    <property type="nucleotide sequence ID" value="NZ_CP045503.2"/>
</dbReference>
<dbReference type="Gene3D" id="3.30.700.10">
    <property type="entry name" value="Glycoprotein, Type 4 Pilin"/>
    <property type="match status" value="1"/>
</dbReference>
<evidence type="ECO:0000256" key="1">
    <source>
        <dbReference type="SAM" id="Phobius"/>
    </source>
</evidence>
<evidence type="ECO:0000313" key="2">
    <source>
        <dbReference type="EMBL" id="QPG58868.1"/>
    </source>
</evidence>
<keyword evidence="1" id="KW-0472">Membrane</keyword>
<dbReference type="InterPro" id="IPR045584">
    <property type="entry name" value="Pilin-like"/>
</dbReference>
<evidence type="ECO:0000313" key="3">
    <source>
        <dbReference type="Proteomes" id="UP000316416"/>
    </source>
</evidence>
<organism evidence="2 3">
    <name type="scientific">Shewanella eurypsychrophilus</name>
    <dbReference type="NCBI Taxonomy" id="2593656"/>
    <lineage>
        <taxon>Bacteria</taxon>
        <taxon>Pseudomonadati</taxon>
        <taxon>Pseudomonadota</taxon>
        <taxon>Gammaproteobacteria</taxon>
        <taxon>Alteromonadales</taxon>
        <taxon>Shewanellaceae</taxon>
        <taxon>Shewanella</taxon>
    </lineage>
</organism>
<dbReference type="InterPro" id="IPR012902">
    <property type="entry name" value="N_methyl_site"/>
</dbReference>
<dbReference type="Pfam" id="PF07963">
    <property type="entry name" value="N_methyl"/>
    <property type="match status" value="1"/>
</dbReference>
<name>A0ABX6V8L3_9GAMM</name>
<protein>
    <submittedName>
        <fullName evidence="2">Prepilin-type N-terminal cleavage/methylation domain-containing protein</fullName>
    </submittedName>
</protein>
<proteinExistence type="predicted"/>
<accession>A0ABX6V8L3</accession>
<dbReference type="EMBL" id="CP045503">
    <property type="protein sequence ID" value="QPG58868.1"/>
    <property type="molecule type" value="Genomic_DNA"/>
</dbReference>
<sequence>MRLHKHKNGFTLIELVVVIIILGILAVIAAPKFLSLGSDAQTATLKGVTGSITSMNQLVHSKTQVDGIADKPDCSYDCNGHPNWDRLIGHYFIDVSGTRLYVYEGYPLEYAGDPIVERNYRTVMDLPADEYIFVKAATFSIVPIKFADKLPEIEDGSFKCHIEGSASLSDHSFKAVTNNC</sequence>
<dbReference type="Proteomes" id="UP000316416">
    <property type="component" value="Chromosome"/>
</dbReference>
<reference evidence="2" key="1">
    <citation type="submission" date="2021-07" db="EMBL/GenBank/DDBJ databases">
        <title>Shewanella sp. YLB-07 whole genome sequence.</title>
        <authorList>
            <person name="Yu L."/>
        </authorList>
    </citation>
    <scope>NUCLEOTIDE SEQUENCE</scope>
    <source>
        <strain evidence="2">YLB-08</strain>
    </source>
</reference>
<feature type="transmembrane region" description="Helical" evidence="1">
    <location>
        <begin position="12"/>
        <end position="34"/>
    </location>
</feature>